<evidence type="ECO:0000259" key="3">
    <source>
        <dbReference type="Pfam" id="PF02018"/>
    </source>
</evidence>
<dbReference type="Pfam" id="PF02018">
    <property type="entry name" value="CBM_4_9"/>
    <property type="match status" value="1"/>
</dbReference>
<dbReference type="InterPro" id="IPR003305">
    <property type="entry name" value="CenC_carb-bd"/>
</dbReference>
<organism evidence="4">
    <name type="scientific">uncultured Caudovirales phage</name>
    <dbReference type="NCBI Taxonomy" id="2100421"/>
    <lineage>
        <taxon>Viruses</taxon>
        <taxon>Duplodnaviria</taxon>
        <taxon>Heunggongvirae</taxon>
        <taxon>Uroviricota</taxon>
        <taxon>Caudoviricetes</taxon>
        <taxon>Peduoviridae</taxon>
        <taxon>Maltschvirus</taxon>
        <taxon>Maltschvirus maltsch</taxon>
    </lineage>
</organism>
<feature type="compositionally biased region" description="Low complexity" evidence="2">
    <location>
        <begin position="1"/>
        <end position="20"/>
    </location>
</feature>
<proteinExistence type="predicted"/>
<keyword evidence="1" id="KW-0378">Hydrolase</keyword>
<dbReference type="Gene3D" id="2.60.120.260">
    <property type="entry name" value="Galactose-binding domain-like"/>
    <property type="match status" value="1"/>
</dbReference>
<name>A0A6J5Q167_9CAUD</name>
<evidence type="ECO:0000256" key="1">
    <source>
        <dbReference type="ARBA" id="ARBA00022801"/>
    </source>
</evidence>
<dbReference type="SUPFAM" id="SSF49785">
    <property type="entry name" value="Galactose-binding domain-like"/>
    <property type="match status" value="1"/>
</dbReference>
<feature type="domain" description="CBM-cenC" evidence="3">
    <location>
        <begin position="90"/>
        <end position="196"/>
    </location>
</feature>
<sequence>MTYSNTYSSPSSPTNFNPFSGMGMRKGGRPSLFPGSGDGSTLNLDFTTGVLDSRLTFSRASTATFVNSSGYVESAASNEMTYSQSQDSNTFWSAFGTNVVRTSAQTDPNGGTAAVKLVFTATAADAVISRTVAINNGLPYTISMWMRSDSGTLTNVRFARGAAATGAFFPTLTTTWQRVSLSFTSTGANDGIEIRVLNSGSPQTATFHVYGAQLESGSTVRAYQPAVAA</sequence>
<protein>
    <submittedName>
        <fullName evidence="4">Carbohydrate-binding, CenC-like</fullName>
    </submittedName>
</protein>
<dbReference type="InterPro" id="IPR008979">
    <property type="entry name" value="Galactose-bd-like_sf"/>
</dbReference>
<feature type="non-terminal residue" evidence="4">
    <location>
        <position position="229"/>
    </location>
</feature>
<evidence type="ECO:0000313" key="4">
    <source>
        <dbReference type="EMBL" id="CAB4176086.1"/>
    </source>
</evidence>
<dbReference type="EMBL" id="LR796934">
    <property type="protein sequence ID" value="CAB4176086.1"/>
    <property type="molecule type" value="Genomic_DNA"/>
</dbReference>
<evidence type="ECO:0000256" key="2">
    <source>
        <dbReference type="SAM" id="MobiDB-lite"/>
    </source>
</evidence>
<feature type="region of interest" description="Disordered" evidence="2">
    <location>
        <begin position="1"/>
        <end position="34"/>
    </location>
</feature>
<gene>
    <name evidence="4" type="ORF">UFOVP995_1</name>
</gene>
<accession>A0A6J5Q167</accession>
<reference evidence="4" key="1">
    <citation type="submission" date="2020-05" db="EMBL/GenBank/DDBJ databases">
        <authorList>
            <person name="Chiriac C."/>
            <person name="Salcher M."/>
            <person name="Ghai R."/>
            <person name="Kavagutti S V."/>
        </authorList>
    </citation>
    <scope>NUCLEOTIDE SEQUENCE</scope>
</reference>
<dbReference type="GO" id="GO:0016798">
    <property type="term" value="F:hydrolase activity, acting on glycosyl bonds"/>
    <property type="evidence" value="ECO:0007669"/>
    <property type="project" value="InterPro"/>
</dbReference>